<feature type="domain" description="HTH tetR-type" evidence="3">
    <location>
        <begin position="6"/>
        <end position="66"/>
    </location>
</feature>
<dbReference type="InterPro" id="IPR009057">
    <property type="entry name" value="Homeodomain-like_sf"/>
</dbReference>
<dbReference type="PANTHER" id="PTHR43479:SF11">
    <property type="entry name" value="ACREF_ENVCD OPERON REPRESSOR-RELATED"/>
    <property type="match status" value="1"/>
</dbReference>
<accession>A0ABU1A805</accession>
<organism evidence="4 5">
    <name type="scientific">Lactiplantibacillus brownii</name>
    <dbReference type="NCBI Taxonomy" id="3069269"/>
    <lineage>
        <taxon>Bacteria</taxon>
        <taxon>Bacillati</taxon>
        <taxon>Bacillota</taxon>
        <taxon>Bacilli</taxon>
        <taxon>Lactobacillales</taxon>
        <taxon>Lactobacillaceae</taxon>
        <taxon>Lactiplantibacillus</taxon>
    </lineage>
</organism>
<dbReference type="PANTHER" id="PTHR43479">
    <property type="entry name" value="ACREF/ENVCD OPERON REPRESSOR-RELATED"/>
    <property type="match status" value="1"/>
</dbReference>
<keyword evidence="5" id="KW-1185">Reference proteome</keyword>
<dbReference type="PRINTS" id="PR00455">
    <property type="entry name" value="HTHTETR"/>
</dbReference>
<protein>
    <submittedName>
        <fullName evidence="4">TetR/AcrR family transcriptional regulator</fullName>
    </submittedName>
</protein>
<name>A0ABU1A805_9LACO</name>
<comment type="caution">
    <text evidence="4">The sequence shown here is derived from an EMBL/GenBank/DDBJ whole genome shotgun (WGS) entry which is preliminary data.</text>
</comment>
<keyword evidence="1 2" id="KW-0238">DNA-binding</keyword>
<dbReference type="EMBL" id="JAVCWF010000001">
    <property type="protein sequence ID" value="MDQ7937006.1"/>
    <property type="molecule type" value="Genomic_DNA"/>
</dbReference>
<evidence type="ECO:0000313" key="5">
    <source>
        <dbReference type="Proteomes" id="UP001227831"/>
    </source>
</evidence>
<dbReference type="InterPro" id="IPR050624">
    <property type="entry name" value="HTH-type_Tx_Regulator"/>
</dbReference>
<dbReference type="Proteomes" id="UP001227831">
    <property type="component" value="Unassembled WGS sequence"/>
</dbReference>
<feature type="DNA-binding region" description="H-T-H motif" evidence="2">
    <location>
        <begin position="29"/>
        <end position="48"/>
    </location>
</feature>
<dbReference type="Pfam" id="PF00440">
    <property type="entry name" value="TetR_N"/>
    <property type="match status" value="1"/>
</dbReference>
<evidence type="ECO:0000256" key="1">
    <source>
        <dbReference type="ARBA" id="ARBA00023125"/>
    </source>
</evidence>
<dbReference type="RefSeq" id="WP_308702785.1">
    <property type="nucleotide sequence ID" value="NZ_AP027463.1"/>
</dbReference>
<dbReference type="PROSITE" id="PS50977">
    <property type="entry name" value="HTH_TETR_2"/>
    <property type="match status" value="1"/>
</dbReference>
<sequence>MKIKDQQKYDRLIAAAIQLLATDGLAPFSTTKVAKQAGIPQSNVYIYFKNKQALLNATYTVAVHQMSLAVVASFSSDRPLVDQTATSIAGLYQFAMAQPAMATAIQVLIDDSQFKQQAPLKLDDVANQQIQQALKLGIQTQVFQAVDLNLIRYFLTRPVFHYVSGVQAGDYPADPQGLSALTAMILRAILTPTAYHQWQH</sequence>
<proteinExistence type="predicted"/>
<dbReference type="InterPro" id="IPR001647">
    <property type="entry name" value="HTH_TetR"/>
</dbReference>
<evidence type="ECO:0000256" key="2">
    <source>
        <dbReference type="PROSITE-ProRule" id="PRU00335"/>
    </source>
</evidence>
<dbReference type="Gene3D" id="1.10.357.10">
    <property type="entry name" value="Tetracycline Repressor, domain 2"/>
    <property type="match status" value="1"/>
</dbReference>
<dbReference type="SUPFAM" id="SSF46689">
    <property type="entry name" value="Homeodomain-like"/>
    <property type="match status" value="1"/>
</dbReference>
<evidence type="ECO:0000259" key="3">
    <source>
        <dbReference type="PROSITE" id="PS50977"/>
    </source>
</evidence>
<evidence type="ECO:0000313" key="4">
    <source>
        <dbReference type="EMBL" id="MDQ7937006.1"/>
    </source>
</evidence>
<gene>
    <name evidence="4" type="ORF">RA086_05025</name>
</gene>
<reference evidence="4 5" key="1">
    <citation type="journal article" date="2023" name="Int. J. Syst. Evol. Microbiol.">
        <title>Lactiplantibacillus brownii sp. nov., a novel psychrotolerant species isolated from sauerkraut.</title>
        <authorList>
            <person name="Heng Y.C."/>
            <person name="Silvaraju S."/>
            <person name="Lee J.K.Y."/>
            <person name="Kittelmann S."/>
        </authorList>
    </citation>
    <scope>NUCLEOTIDE SEQUENCE [LARGE SCALE GENOMIC DNA]</scope>
    <source>
        <strain evidence="4 5">WILCCON 0030</strain>
    </source>
</reference>